<dbReference type="InterPro" id="IPR008979">
    <property type="entry name" value="Galactose-bd-like_sf"/>
</dbReference>
<reference evidence="4 5" key="1">
    <citation type="submission" date="2019-02" db="EMBL/GenBank/DDBJ databases">
        <title>Deep-cultivation of Planctomycetes and their phenomic and genomic characterization uncovers novel biology.</title>
        <authorList>
            <person name="Wiegand S."/>
            <person name="Jogler M."/>
            <person name="Boedeker C."/>
            <person name="Pinto D."/>
            <person name="Vollmers J."/>
            <person name="Rivas-Marin E."/>
            <person name="Kohn T."/>
            <person name="Peeters S.H."/>
            <person name="Heuer A."/>
            <person name="Rast P."/>
            <person name="Oberbeckmann S."/>
            <person name="Bunk B."/>
            <person name="Jeske O."/>
            <person name="Meyerdierks A."/>
            <person name="Storesund J.E."/>
            <person name="Kallscheuer N."/>
            <person name="Luecker S."/>
            <person name="Lage O.M."/>
            <person name="Pohl T."/>
            <person name="Merkel B.J."/>
            <person name="Hornburger P."/>
            <person name="Mueller R.-W."/>
            <person name="Bruemmer F."/>
            <person name="Labrenz M."/>
            <person name="Spormann A.M."/>
            <person name="Op Den Camp H."/>
            <person name="Overmann J."/>
            <person name="Amann R."/>
            <person name="Jetten M.S.M."/>
            <person name="Mascher T."/>
            <person name="Medema M.H."/>
            <person name="Devos D.P."/>
            <person name="Kaster A.-K."/>
            <person name="Ovreas L."/>
            <person name="Rohde M."/>
            <person name="Galperin M.Y."/>
            <person name="Jogler C."/>
        </authorList>
    </citation>
    <scope>NUCLEOTIDE SEQUENCE [LARGE SCALE GENOMIC DNA]</scope>
    <source>
        <strain evidence="4 5">Pla52n</strain>
    </source>
</reference>
<keyword evidence="5" id="KW-1185">Reference proteome</keyword>
<dbReference type="Proteomes" id="UP000320176">
    <property type="component" value="Unassembled WGS sequence"/>
</dbReference>
<gene>
    <name evidence="4" type="ORF">Pla52n_63620</name>
</gene>
<dbReference type="PANTHER" id="PTHR37321">
    <property type="entry name" value="EXPORTED PROTEIN-RELATED"/>
    <property type="match status" value="1"/>
</dbReference>
<evidence type="ECO:0000313" key="5">
    <source>
        <dbReference type="Proteomes" id="UP000320176"/>
    </source>
</evidence>
<evidence type="ECO:0000256" key="1">
    <source>
        <dbReference type="SAM" id="SignalP"/>
    </source>
</evidence>
<feature type="signal peptide" evidence="1">
    <location>
        <begin position="1"/>
        <end position="27"/>
    </location>
</feature>
<dbReference type="Gene3D" id="3.20.20.490">
    <property type="entry name" value="GxGYxYP glycoside hydrolase, C-terminal domain"/>
    <property type="match status" value="1"/>
</dbReference>
<dbReference type="RefSeq" id="WP_146523278.1">
    <property type="nucleotide sequence ID" value="NZ_CP151726.1"/>
</dbReference>
<evidence type="ECO:0000313" key="4">
    <source>
        <dbReference type="EMBL" id="TWT92065.1"/>
    </source>
</evidence>
<organism evidence="4 5">
    <name type="scientific">Stieleria varia</name>
    <dbReference type="NCBI Taxonomy" id="2528005"/>
    <lineage>
        <taxon>Bacteria</taxon>
        <taxon>Pseudomonadati</taxon>
        <taxon>Planctomycetota</taxon>
        <taxon>Planctomycetia</taxon>
        <taxon>Pirellulales</taxon>
        <taxon>Pirellulaceae</taxon>
        <taxon>Stieleria</taxon>
    </lineage>
</organism>
<evidence type="ECO:0000259" key="3">
    <source>
        <dbReference type="Pfam" id="PF20958"/>
    </source>
</evidence>
<feature type="chain" id="PRO_5022830472" evidence="1">
    <location>
        <begin position="28"/>
        <end position="682"/>
    </location>
</feature>
<dbReference type="PANTHER" id="PTHR37321:SF1">
    <property type="entry name" value="EXPORTED PROTEIN"/>
    <property type="match status" value="1"/>
</dbReference>
<dbReference type="Pfam" id="PF20958">
    <property type="entry name" value="GxGYxYP_N_3rd"/>
    <property type="match status" value="1"/>
</dbReference>
<evidence type="ECO:0000259" key="2">
    <source>
        <dbReference type="Pfam" id="PF14323"/>
    </source>
</evidence>
<feature type="domain" description="GxGYxYP putative glycoside hydrolase C-terminal" evidence="2">
    <location>
        <begin position="310"/>
        <end position="548"/>
    </location>
</feature>
<comment type="caution">
    <text evidence="4">The sequence shown here is derived from an EMBL/GenBank/DDBJ whole genome shotgun (WGS) entry which is preliminary data.</text>
</comment>
<dbReference type="InterPro" id="IPR048309">
    <property type="entry name" value="GxGYxYP_N_3rd"/>
</dbReference>
<sequence precursor="true">MLCRSFTTLAFYLALILLSACVPTVLAEDVKGIRWPEGQAIPKFSQPAETLDAIELQSLSSDEQITFSSLQGQVNAQRPRILLLDARADEGRDTWAETPTVALGERKIYDRDERFELLRKYIGEFKGYVLYDPKKSSHYRNLAGTIAGIEHLLPVSVRLAGELQNAGLKLEIIHDLTTLPMTTGPEVYKYMHQEVWPRCTKRLLVSADPGRNGDHSHTRDIAAAVGAAVVWLDNRDPDERDLMRKFFAEMAAGDAIVLGWYTTERSGITTASEFGIGTVPADFYVSGSVYGSGDDAIEIPPIPPRDSLDNKAYLTIFISDGDNVQYNQRAMRKGWDRNRRVRGTIPLNWTISPALVDIGPGLMNYYYRTATPMDCFVTGPSGMGYMMPVNTLNEPGAPAGVYTTEPAMMRGYARMTQRYLRRSGLQIITVWDNLTPQHREIFANECDDLEGVTVQNFRDDPSVESSEIDDRLRFERLKIPYCTTPEHLDRDIRGRLARWNQKEPLFLAYQVNVWQELSPRKIKELADQLRQEFGDTICFVRADHYFDLRREADGLPYNLTKLSSTRNRSVPDSTAEIDCLSDGSMATSMEVTSPHTIEFEFQSQVTVDRFRCLCERPQDIVVDVLFCADGDFGQLTKRKDDAPVNQWLDFATDATRFVRFTVRPREPNHSVTLSEIEIFGRE</sequence>
<dbReference type="EMBL" id="SJPN01000012">
    <property type="protein sequence ID" value="TWT92065.1"/>
    <property type="molecule type" value="Genomic_DNA"/>
</dbReference>
<dbReference type="Gene3D" id="2.60.120.260">
    <property type="entry name" value="Galactose-binding domain-like"/>
    <property type="match status" value="1"/>
</dbReference>
<dbReference type="PROSITE" id="PS51257">
    <property type="entry name" value="PROKAR_LIPOPROTEIN"/>
    <property type="match status" value="1"/>
</dbReference>
<proteinExistence type="predicted"/>
<dbReference type="SUPFAM" id="SSF49785">
    <property type="entry name" value="Galactose-binding domain-like"/>
    <property type="match status" value="1"/>
</dbReference>
<dbReference type="AlphaFoldDB" id="A0A5C5ZYH7"/>
<dbReference type="InterPro" id="IPR025832">
    <property type="entry name" value="GxGYxYP_C"/>
</dbReference>
<dbReference type="OrthoDB" id="3799094at2"/>
<feature type="domain" description="GxGYxYP putative glycoside hydrolase third N-terminal" evidence="3">
    <location>
        <begin position="215"/>
        <end position="290"/>
    </location>
</feature>
<protein>
    <submittedName>
        <fullName evidence="4">Uncharacterized protein</fullName>
    </submittedName>
</protein>
<dbReference type="InterPro" id="IPR038410">
    <property type="entry name" value="GxGYxYP_C_sf"/>
</dbReference>
<accession>A0A5C5ZYH7</accession>
<name>A0A5C5ZYH7_9BACT</name>
<keyword evidence="1" id="KW-0732">Signal</keyword>
<dbReference type="Pfam" id="PF14323">
    <property type="entry name" value="GxGYxYP_C"/>
    <property type="match status" value="1"/>
</dbReference>